<reference evidence="1" key="2">
    <citation type="submission" date="2010-03" db="EMBL/GenBank/DDBJ databases">
        <authorList>
            <person name="Pajon A."/>
        </authorList>
    </citation>
    <scope>NUCLEOTIDE SEQUENCE</scope>
    <source>
        <strain evidence="1">Type strain: 18P13</strain>
    </source>
</reference>
<proteinExistence type="predicted"/>
<dbReference type="Proteomes" id="UP000007054">
    <property type="component" value="Chromosome"/>
</dbReference>
<dbReference type="BioCyc" id="RCHA213810:RUM_RS06530-MONOMER"/>
<evidence type="ECO:0000313" key="1">
    <source>
        <dbReference type="EMBL" id="CBL17467.1"/>
    </source>
</evidence>
<evidence type="ECO:0000313" key="2">
    <source>
        <dbReference type="Proteomes" id="UP000007054"/>
    </source>
</evidence>
<name>D4LCX2_RUMC1</name>
<dbReference type="KEGG" id="rch:RUM_13450"/>
<protein>
    <submittedName>
        <fullName evidence="1">Uncharacterized protein</fullName>
    </submittedName>
</protein>
<dbReference type="AlphaFoldDB" id="D4LCX2"/>
<reference evidence="1" key="1">
    <citation type="submission" date="2010-03" db="EMBL/GenBank/DDBJ databases">
        <title>The genome sequence of Ruminococcus sp. 18P13.</title>
        <authorList>
            <consortium name="metaHIT consortium -- http://www.metahit.eu/"/>
            <person name="Pajon A."/>
            <person name="Turner K."/>
            <person name="Parkhill J."/>
            <person name="Bernalier A."/>
        </authorList>
    </citation>
    <scope>NUCLEOTIDE SEQUENCE [LARGE SCALE GENOMIC DNA]</scope>
    <source>
        <strain evidence="1">Type strain: 18P13</strain>
    </source>
</reference>
<dbReference type="PATRIC" id="fig|213810.4.peg.1241"/>
<dbReference type="EMBL" id="FP929052">
    <property type="protein sequence ID" value="CBL17467.1"/>
    <property type="molecule type" value="Genomic_DNA"/>
</dbReference>
<keyword evidence="2" id="KW-1185">Reference proteome</keyword>
<dbReference type="GeneID" id="83156080"/>
<accession>D4LCX2</accession>
<gene>
    <name evidence="1" type="ordered locus">RUM_13450</name>
</gene>
<sequence>MQFYGVGTRFGGTDCFLDDCCKYNFWCMGNPNEKQMKLYEGINVGDILIAKKYRMKDGAAFVDVEAIGMVTDREFKHKSVPAKFTSDDIYGISVVWIKRFSDPISFSSKLSGLDFGGGKTCSIYSETSEKWIAMIEKMMKYDYPLAYDSDEDSDELVDQISSLDY</sequence>
<organism evidence="1 2">
    <name type="scientific">Ruminococcus champanellensis (strain DSM 18848 / JCM 17042 / KCTC 15320 / 18P13)</name>
    <dbReference type="NCBI Taxonomy" id="213810"/>
    <lineage>
        <taxon>Bacteria</taxon>
        <taxon>Bacillati</taxon>
        <taxon>Bacillota</taxon>
        <taxon>Clostridia</taxon>
        <taxon>Eubacteriales</taxon>
        <taxon>Oscillospiraceae</taxon>
        <taxon>Ruminococcus</taxon>
    </lineage>
</organism>
<dbReference type="HOGENOM" id="CLU_1609585_0_0_9"/>
<dbReference type="RefSeq" id="WP_015558374.1">
    <property type="nucleotide sequence ID" value="NC_021039.1"/>
</dbReference>